<dbReference type="CDD" id="cd24146">
    <property type="entry name" value="nat-AmDH_N_like"/>
    <property type="match status" value="1"/>
</dbReference>
<keyword evidence="3" id="KW-1185">Reference proteome</keyword>
<dbReference type="KEGG" id="mfre:EXE63_12660"/>
<proteinExistence type="predicted"/>
<feature type="domain" description="2,4-diaminopentanoate dehydrogenase C-terminal" evidence="1">
    <location>
        <begin position="224"/>
        <end position="361"/>
    </location>
</feature>
<name>A0A6H0S2E1_9MYCO</name>
<evidence type="ECO:0000259" key="1">
    <source>
        <dbReference type="Pfam" id="PF19328"/>
    </source>
</evidence>
<accession>A0A6H0S2E1</accession>
<dbReference type="InterPro" id="IPR036291">
    <property type="entry name" value="NAD(P)-bd_dom_sf"/>
</dbReference>
<dbReference type="AlphaFoldDB" id="A0A6H0S2E1"/>
<dbReference type="RefSeq" id="WP_168142251.1">
    <property type="nucleotide sequence ID" value="NZ_CP038799.1"/>
</dbReference>
<dbReference type="Gene3D" id="3.40.50.720">
    <property type="entry name" value="NAD(P)-binding Rossmann-like Domain"/>
    <property type="match status" value="1"/>
</dbReference>
<organism evidence="2 3">
    <name type="scientific">Mycolicibacterium frederiksbergense</name>
    <dbReference type="NCBI Taxonomy" id="117567"/>
    <lineage>
        <taxon>Bacteria</taxon>
        <taxon>Bacillati</taxon>
        <taxon>Actinomycetota</taxon>
        <taxon>Actinomycetes</taxon>
        <taxon>Mycobacteriales</taxon>
        <taxon>Mycobacteriaceae</taxon>
        <taxon>Mycolicibacterium</taxon>
    </lineage>
</organism>
<dbReference type="Pfam" id="PF19328">
    <property type="entry name" value="DAP_DH_C"/>
    <property type="match status" value="1"/>
</dbReference>
<dbReference type="EMBL" id="CP038799">
    <property type="protein sequence ID" value="QIV81653.1"/>
    <property type="molecule type" value="Genomic_DNA"/>
</dbReference>
<dbReference type="InterPro" id="IPR045760">
    <property type="entry name" value="DAP_DH_C"/>
</dbReference>
<evidence type="ECO:0000313" key="2">
    <source>
        <dbReference type="EMBL" id="QIV81653.1"/>
    </source>
</evidence>
<dbReference type="SUPFAM" id="SSF51735">
    <property type="entry name" value="NAD(P)-binding Rossmann-fold domains"/>
    <property type="match status" value="1"/>
</dbReference>
<sequence length="372" mass="39627">MPASRPSPTYSEGKTLTRRVIQFSTGNVGIHALRTIIGRPDLELVGVHAASPDKVGRDAADLCGITTPTGVIATSDIDELVALQADCVVYTSQAETRPHAAMADLIRFLSAGTNVVGTSFVWLVAPEFTDTWLREPLQQACREGNSTLYVNGIDPGFSGDTLVYAALSLAGRATSVTVQEICEYGSYDDAEFTGVSFGFGTEPEHEPILFAPGVLASMWGIQVRSLARDLGVTLDEVRERHEKWVTPEPISTTMMDVAPGRVAAVRFGVEGLRDGEVIITMEHVNRLTAADAPDWAYPPDGRPGVHRVTVEGDPGIRIDTHVGGSGVDHNIGGVVATAARAVNVIDAVCRAPAGILAAHELRPLDHLAGTMW</sequence>
<dbReference type="Proteomes" id="UP000501849">
    <property type="component" value="Chromosome"/>
</dbReference>
<gene>
    <name evidence="2" type="ORF">EXE63_12660</name>
</gene>
<evidence type="ECO:0000313" key="3">
    <source>
        <dbReference type="Proteomes" id="UP000501849"/>
    </source>
</evidence>
<reference evidence="2 3" key="1">
    <citation type="submission" date="2019-04" db="EMBL/GenBank/DDBJ databases">
        <title>Draft, Whole-Genome Sequence of the Anthracene-degrading Mycobacterium frederiksbergense LB501T, Isolated from a Polycyclic Aromatic Hydrocarbon (PAH)-Contaminated Soil.</title>
        <authorList>
            <person name="Augelletti F."/>
        </authorList>
    </citation>
    <scope>NUCLEOTIDE SEQUENCE [LARGE SCALE GENOMIC DNA]</scope>
    <source>
        <strain evidence="2 3">LB 501T</strain>
    </source>
</reference>
<protein>
    <submittedName>
        <fullName evidence="2">Dihydrodipicolinate reductase</fullName>
    </submittedName>
</protein>